<reference evidence="1" key="1">
    <citation type="journal article" date="2020" name="mSystems">
        <title>Genome- and Community-Level Interaction Insights into Carbon Utilization and Element Cycling Functions of Hydrothermarchaeota in Hydrothermal Sediment.</title>
        <authorList>
            <person name="Zhou Z."/>
            <person name="Liu Y."/>
            <person name="Xu W."/>
            <person name="Pan J."/>
            <person name="Luo Z.H."/>
            <person name="Li M."/>
        </authorList>
    </citation>
    <scope>NUCLEOTIDE SEQUENCE</scope>
    <source>
        <strain evidence="1">SpSt-997</strain>
    </source>
</reference>
<dbReference type="AlphaFoldDB" id="A0A8J4H7M7"/>
<comment type="caution">
    <text evidence="1">The sequence shown here is derived from an EMBL/GenBank/DDBJ whole genome shotgun (WGS) entry which is preliminary data.</text>
</comment>
<sequence>MAETQLSGLSTQCLNRRIAERQTLIKEVAAWEISRNDKPANANWPFTAVARVKLKRLYPVI</sequence>
<name>A0A8J4H7M7_9PROT</name>
<protein>
    <submittedName>
        <fullName evidence="1">Uncharacterized protein</fullName>
    </submittedName>
</protein>
<organism evidence="1">
    <name type="scientific">Acidicaldus sp</name>
    <dbReference type="NCBI Taxonomy" id="1872105"/>
    <lineage>
        <taxon>Bacteria</taxon>
        <taxon>Pseudomonadati</taxon>
        <taxon>Pseudomonadota</taxon>
        <taxon>Alphaproteobacteria</taxon>
        <taxon>Acetobacterales</taxon>
        <taxon>Acetobacteraceae</taxon>
        <taxon>Acidicaldus</taxon>
    </lineage>
</organism>
<accession>A0A8J4H7M7</accession>
<dbReference type="EMBL" id="DTQM01000043">
    <property type="protein sequence ID" value="HGC42009.1"/>
    <property type="molecule type" value="Genomic_DNA"/>
</dbReference>
<proteinExistence type="predicted"/>
<gene>
    <name evidence="1" type="ORF">ENY07_02135</name>
</gene>
<evidence type="ECO:0000313" key="1">
    <source>
        <dbReference type="EMBL" id="HGC42009.1"/>
    </source>
</evidence>